<evidence type="ECO:0000256" key="1">
    <source>
        <dbReference type="SAM" id="MobiDB-lite"/>
    </source>
</evidence>
<proteinExistence type="predicted"/>
<accession>A0A3S4CAH4</accession>
<evidence type="ECO:0000313" key="3">
    <source>
        <dbReference type="Proteomes" id="UP000289323"/>
    </source>
</evidence>
<reference evidence="2 3" key="1">
    <citation type="submission" date="2018-04" db="EMBL/GenBank/DDBJ databases">
        <authorList>
            <person name="Huttner S."/>
            <person name="Dainat J."/>
        </authorList>
    </citation>
    <scope>NUCLEOTIDE SEQUENCE [LARGE SCALE GENOMIC DNA]</scope>
</reference>
<feature type="region of interest" description="Disordered" evidence="1">
    <location>
        <begin position="265"/>
        <end position="297"/>
    </location>
</feature>
<dbReference type="AlphaFoldDB" id="A0A3S4CAH4"/>
<organism evidence="2 3">
    <name type="scientific">Thermothielavioides terrestris</name>
    <dbReference type="NCBI Taxonomy" id="2587410"/>
    <lineage>
        <taxon>Eukaryota</taxon>
        <taxon>Fungi</taxon>
        <taxon>Dikarya</taxon>
        <taxon>Ascomycota</taxon>
        <taxon>Pezizomycotina</taxon>
        <taxon>Sordariomycetes</taxon>
        <taxon>Sordariomycetidae</taxon>
        <taxon>Sordariales</taxon>
        <taxon>Chaetomiaceae</taxon>
        <taxon>Thermothielavioides</taxon>
    </lineage>
</organism>
<sequence>MDLTNLLVTIALMDERLSDVLAYLWRDPNPRTLPLWTSLPSESASDRLGGNLQRANVAALCPPLLPRVDIAVVDPVAVQAQLQLQRQMDHRQRALGQVLRVEDDHVVAQLVEVVQQRDQVALALGAALARDEGRLLEGHGRPGEVDVLQAELALQVALLGRAVLHRPAGVVVLLGPGGPHFSKSYGRDGSTTACQKWRYGLVTKRSSMRENSPLVSQVSAGFTRSSATHTSASPAPGVRMADFFALGSNTQRTVGEVKRLRLAKPSGGVTFSSGGNQKNTLPSATVRSKTTSPDGSS</sequence>
<evidence type="ECO:0000313" key="2">
    <source>
        <dbReference type="EMBL" id="SPQ25712.1"/>
    </source>
</evidence>
<dbReference type="EMBL" id="OUUZ01000015">
    <property type="protein sequence ID" value="SPQ25712.1"/>
    <property type="molecule type" value="Genomic_DNA"/>
</dbReference>
<name>A0A3S4CAH4_9PEZI</name>
<gene>
    <name evidence="2" type="ORF">TT172_LOCUS8131</name>
</gene>
<dbReference type="Proteomes" id="UP000289323">
    <property type="component" value="Unassembled WGS sequence"/>
</dbReference>
<feature type="compositionally biased region" description="Polar residues" evidence="1">
    <location>
        <begin position="269"/>
        <end position="297"/>
    </location>
</feature>
<protein>
    <submittedName>
        <fullName evidence="2">Ef798fcc-f04c-4c85-91f9-df14b1c280cd</fullName>
    </submittedName>
</protein>